<organism evidence="2 3">
    <name type="scientific">Thelonectria olida</name>
    <dbReference type="NCBI Taxonomy" id="1576542"/>
    <lineage>
        <taxon>Eukaryota</taxon>
        <taxon>Fungi</taxon>
        <taxon>Dikarya</taxon>
        <taxon>Ascomycota</taxon>
        <taxon>Pezizomycotina</taxon>
        <taxon>Sordariomycetes</taxon>
        <taxon>Hypocreomycetidae</taxon>
        <taxon>Hypocreales</taxon>
        <taxon>Nectriaceae</taxon>
        <taxon>Thelonectria</taxon>
    </lineage>
</organism>
<feature type="region of interest" description="Disordered" evidence="1">
    <location>
        <begin position="69"/>
        <end position="96"/>
    </location>
</feature>
<protein>
    <submittedName>
        <fullName evidence="2">Uncharacterized protein</fullName>
    </submittedName>
</protein>
<feature type="compositionally biased region" description="Basic and acidic residues" evidence="1">
    <location>
        <begin position="69"/>
        <end position="79"/>
    </location>
</feature>
<evidence type="ECO:0000313" key="2">
    <source>
        <dbReference type="EMBL" id="KAH6900057.1"/>
    </source>
</evidence>
<sequence>MAALRVSVPIGGDNELDRQHFRVHISSIKQWHISLYGQSPKELPHYEAKPAVLTGDRSLWIRRLARADPSSRGKGKRDAFTAAHKTASGKETSLLSSPKSVILRRTSSRRGSVDSEEEQIRKDREEALQILEGTKEQIPDRHYTGDLAIVFKIIELVEMGLTPDLRGWKFLRVLILSRLDENTARSFPSCGETQRAFLLTTEQVRGRERVRSARNLDKCTIPALLKVMARLEEGGWRDVLWVSIAGKDLPSTVDMEDRSAQNLRWGNANISEA</sequence>
<evidence type="ECO:0000313" key="3">
    <source>
        <dbReference type="Proteomes" id="UP000777438"/>
    </source>
</evidence>
<dbReference type="OrthoDB" id="5056676at2759"/>
<dbReference type="AlphaFoldDB" id="A0A9P8WIQ4"/>
<dbReference type="Proteomes" id="UP000777438">
    <property type="component" value="Unassembled WGS sequence"/>
</dbReference>
<proteinExistence type="predicted"/>
<accession>A0A9P8WIQ4</accession>
<name>A0A9P8WIQ4_9HYPO</name>
<evidence type="ECO:0000256" key="1">
    <source>
        <dbReference type="SAM" id="MobiDB-lite"/>
    </source>
</evidence>
<keyword evidence="3" id="KW-1185">Reference proteome</keyword>
<reference evidence="2 3" key="1">
    <citation type="journal article" date="2021" name="Nat. Commun.">
        <title>Genetic determinants of endophytism in the Arabidopsis root mycobiome.</title>
        <authorList>
            <person name="Mesny F."/>
            <person name="Miyauchi S."/>
            <person name="Thiergart T."/>
            <person name="Pickel B."/>
            <person name="Atanasova L."/>
            <person name="Karlsson M."/>
            <person name="Huettel B."/>
            <person name="Barry K.W."/>
            <person name="Haridas S."/>
            <person name="Chen C."/>
            <person name="Bauer D."/>
            <person name="Andreopoulos W."/>
            <person name="Pangilinan J."/>
            <person name="LaButti K."/>
            <person name="Riley R."/>
            <person name="Lipzen A."/>
            <person name="Clum A."/>
            <person name="Drula E."/>
            <person name="Henrissat B."/>
            <person name="Kohler A."/>
            <person name="Grigoriev I.V."/>
            <person name="Martin F.M."/>
            <person name="Hacquard S."/>
        </authorList>
    </citation>
    <scope>NUCLEOTIDE SEQUENCE [LARGE SCALE GENOMIC DNA]</scope>
    <source>
        <strain evidence="2 3">MPI-CAGE-CH-0241</strain>
    </source>
</reference>
<gene>
    <name evidence="2" type="ORF">B0T10DRAFT_570470</name>
</gene>
<dbReference type="EMBL" id="JAGPYM010000001">
    <property type="protein sequence ID" value="KAH6900057.1"/>
    <property type="molecule type" value="Genomic_DNA"/>
</dbReference>
<comment type="caution">
    <text evidence="2">The sequence shown here is derived from an EMBL/GenBank/DDBJ whole genome shotgun (WGS) entry which is preliminary data.</text>
</comment>